<keyword evidence="8" id="KW-0443">Lipid metabolism</keyword>
<sequence>MDMIGGMDFINQLNNFTLYRTNNQSFHSGYRYKYRLPFEHVNDSMSKTIWFQDRWHHLITISIAYIVLKQSLSNIIIAFVRSAEDFLFSLSSSFYDSVCRSVQPSDVAAFWALTFAVNKIAEFGDLLFIVLRKRPLM</sequence>
<dbReference type="GO" id="GO:0009922">
    <property type="term" value="F:fatty acid elongase activity"/>
    <property type="evidence" value="ECO:0007669"/>
    <property type="project" value="InterPro"/>
</dbReference>
<dbReference type="Proteomes" id="UP000887575">
    <property type="component" value="Unassembled WGS sequence"/>
</dbReference>
<feature type="transmembrane region" description="Helical" evidence="11">
    <location>
        <begin position="110"/>
        <end position="131"/>
    </location>
</feature>
<dbReference type="GO" id="GO:0016020">
    <property type="term" value="C:membrane"/>
    <property type="evidence" value="ECO:0007669"/>
    <property type="project" value="UniProtKB-SubCell"/>
</dbReference>
<keyword evidence="7 11" id="KW-1133">Transmembrane helix</keyword>
<organism evidence="12 13">
    <name type="scientific">Mesorhabditis belari</name>
    <dbReference type="NCBI Taxonomy" id="2138241"/>
    <lineage>
        <taxon>Eukaryota</taxon>
        <taxon>Metazoa</taxon>
        <taxon>Ecdysozoa</taxon>
        <taxon>Nematoda</taxon>
        <taxon>Chromadorea</taxon>
        <taxon>Rhabditida</taxon>
        <taxon>Rhabditina</taxon>
        <taxon>Rhabditomorpha</taxon>
        <taxon>Rhabditoidea</taxon>
        <taxon>Rhabditidae</taxon>
        <taxon>Mesorhabditinae</taxon>
        <taxon>Mesorhabditis</taxon>
    </lineage>
</organism>
<keyword evidence="5 11" id="KW-0812">Transmembrane</keyword>
<dbReference type="InterPro" id="IPR002076">
    <property type="entry name" value="ELO_fam"/>
</dbReference>
<evidence type="ECO:0000256" key="3">
    <source>
        <dbReference type="ARBA" id="ARBA00022516"/>
    </source>
</evidence>
<evidence type="ECO:0000256" key="4">
    <source>
        <dbReference type="ARBA" id="ARBA00022679"/>
    </source>
</evidence>
<keyword evidence="10" id="KW-0275">Fatty acid biosynthesis</keyword>
<evidence type="ECO:0000313" key="13">
    <source>
        <dbReference type="WBParaSite" id="MBELARI_LOCUS4262"/>
    </source>
</evidence>
<evidence type="ECO:0000256" key="1">
    <source>
        <dbReference type="ARBA" id="ARBA00004141"/>
    </source>
</evidence>
<proteinExistence type="predicted"/>
<evidence type="ECO:0000256" key="7">
    <source>
        <dbReference type="ARBA" id="ARBA00022989"/>
    </source>
</evidence>
<comment type="subcellular location">
    <subcellularLocation>
        <location evidence="1">Membrane</location>
        <topology evidence="1">Multi-pass membrane protein</topology>
    </subcellularLocation>
</comment>
<protein>
    <submittedName>
        <fullName evidence="13">Uncharacterized protein</fullName>
    </submittedName>
</protein>
<keyword evidence="3" id="KW-0444">Lipid biosynthesis</keyword>
<keyword evidence="4" id="KW-0808">Transferase</keyword>
<evidence type="ECO:0000256" key="8">
    <source>
        <dbReference type="ARBA" id="ARBA00023098"/>
    </source>
</evidence>
<accession>A0AAF3J949</accession>
<dbReference type="AlphaFoldDB" id="A0AAF3J949"/>
<reference evidence="13" key="1">
    <citation type="submission" date="2024-02" db="UniProtKB">
        <authorList>
            <consortium name="WormBaseParasite"/>
        </authorList>
    </citation>
    <scope>IDENTIFICATION</scope>
</reference>
<dbReference type="WBParaSite" id="MBELARI_LOCUS4262">
    <property type="protein sequence ID" value="MBELARI_LOCUS4262"/>
    <property type="gene ID" value="MBELARI_LOCUS4262"/>
</dbReference>
<feature type="transmembrane region" description="Helical" evidence="11">
    <location>
        <begin position="55"/>
        <end position="80"/>
    </location>
</feature>
<evidence type="ECO:0000256" key="10">
    <source>
        <dbReference type="ARBA" id="ARBA00023160"/>
    </source>
</evidence>
<keyword evidence="12" id="KW-1185">Reference proteome</keyword>
<evidence type="ECO:0000256" key="11">
    <source>
        <dbReference type="SAM" id="Phobius"/>
    </source>
</evidence>
<evidence type="ECO:0000256" key="5">
    <source>
        <dbReference type="ARBA" id="ARBA00022692"/>
    </source>
</evidence>
<name>A0AAF3J949_9BILA</name>
<keyword evidence="6" id="KW-0276">Fatty acid metabolism</keyword>
<dbReference type="GO" id="GO:0006633">
    <property type="term" value="P:fatty acid biosynthetic process"/>
    <property type="evidence" value="ECO:0007669"/>
    <property type="project" value="UniProtKB-KW"/>
</dbReference>
<evidence type="ECO:0000256" key="9">
    <source>
        <dbReference type="ARBA" id="ARBA00023136"/>
    </source>
</evidence>
<dbReference type="Pfam" id="PF01151">
    <property type="entry name" value="ELO"/>
    <property type="match status" value="1"/>
</dbReference>
<evidence type="ECO:0000256" key="6">
    <source>
        <dbReference type="ARBA" id="ARBA00022832"/>
    </source>
</evidence>
<comment type="pathway">
    <text evidence="2">Lipid metabolism; fatty acid biosynthesis.</text>
</comment>
<evidence type="ECO:0000313" key="12">
    <source>
        <dbReference type="Proteomes" id="UP000887575"/>
    </source>
</evidence>
<keyword evidence="9 11" id="KW-0472">Membrane</keyword>
<evidence type="ECO:0000256" key="2">
    <source>
        <dbReference type="ARBA" id="ARBA00005194"/>
    </source>
</evidence>